<dbReference type="Gene3D" id="2.60.40.1120">
    <property type="entry name" value="Carboxypeptidase-like, regulatory domain"/>
    <property type="match status" value="1"/>
</dbReference>
<dbReference type="InterPro" id="IPR037682">
    <property type="entry name" value="TonB_C"/>
</dbReference>
<dbReference type="AlphaFoldDB" id="A0A354M563"/>
<sequence length="377" mass="41288">MNLKQYIRGRRRGKAARDLEKEALNDPFLNDAIDGYDAVPGDHSRHLENLHRKVSRSSLERADFRRLAGLVAGLLILFAVNFFFNRKEEVEMTAMDTTAGQAEAVWADTGKSVETKIVPPLIAEAKERETEQMVRSDDEIGKAHNAPVIRQKNKEGVVEESLAMSTDVASEDEVRLADEPVEEIKVMAMSKHTVAAARPLATAAHEATGIVTDESGSPLAGVAVQIKNSKTGVVTGSDGRFSIPVSGKDSLQFSFVGFETTSICADPNSPMSVVLSDNPMALSESVIVKSSGLEPIVGWKEFRKYLKREMRLPADTCRNISGKVSLAFEIDKQGRPVNIEVRKSLCPSLDREAVRLLKSGPIWQGSAKVGQVDIRFK</sequence>
<dbReference type="RefSeq" id="WP_297304820.1">
    <property type="nucleotide sequence ID" value="NZ_CAUAJF010000057.1"/>
</dbReference>
<feature type="transmembrane region" description="Helical" evidence="1">
    <location>
        <begin position="67"/>
        <end position="84"/>
    </location>
</feature>
<keyword evidence="1" id="KW-0472">Membrane</keyword>
<dbReference type="Gene3D" id="3.30.1150.10">
    <property type="match status" value="1"/>
</dbReference>
<dbReference type="SUPFAM" id="SSF49464">
    <property type="entry name" value="Carboxypeptidase regulatory domain-like"/>
    <property type="match status" value="1"/>
</dbReference>
<protein>
    <recommendedName>
        <fullName evidence="2">TonB C-terminal domain-containing protein</fullName>
    </recommendedName>
</protein>
<dbReference type="Pfam" id="PF03544">
    <property type="entry name" value="TonB_C"/>
    <property type="match status" value="1"/>
</dbReference>
<evidence type="ECO:0000313" key="3">
    <source>
        <dbReference type="EMBL" id="HBJ09652.1"/>
    </source>
</evidence>
<dbReference type="Pfam" id="PF13715">
    <property type="entry name" value="CarbopepD_reg_2"/>
    <property type="match status" value="1"/>
</dbReference>
<evidence type="ECO:0000259" key="2">
    <source>
        <dbReference type="Pfam" id="PF03544"/>
    </source>
</evidence>
<evidence type="ECO:0000313" key="4">
    <source>
        <dbReference type="Proteomes" id="UP000262954"/>
    </source>
</evidence>
<dbReference type="InterPro" id="IPR008969">
    <property type="entry name" value="CarboxyPept-like_regulatory"/>
</dbReference>
<organism evidence="3 4">
    <name type="scientific">Coprobacter fastidiosus</name>
    <dbReference type="NCBI Taxonomy" id="1099853"/>
    <lineage>
        <taxon>Bacteria</taxon>
        <taxon>Pseudomonadati</taxon>
        <taxon>Bacteroidota</taxon>
        <taxon>Bacteroidia</taxon>
        <taxon>Bacteroidales</taxon>
        <taxon>Barnesiellaceae</taxon>
        <taxon>Coprobacter</taxon>
    </lineage>
</organism>
<comment type="caution">
    <text evidence="3">The sequence shown here is derived from an EMBL/GenBank/DDBJ whole genome shotgun (WGS) entry which is preliminary data.</text>
</comment>
<feature type="domain" description="TonB C-terminal" evidence="2">
    <location>
        <begin position="318"/>
        <end position="366"/>
    </location>
</feature>
<name>A0A354M563_9BACT</name>
<dbReference type="Proteomes" id="UP000262954">
    <property type="component" value="Unassembled WGS sequence"/>
</dbReference>
<dbReference type="EMBL" id="DNWC01000152">
    <property type="protein sequence ID" value="HBJ09652.1"/>
    <property type="molecule type" value="Genomic_DNA"/>
</dbReference>
<reference evidence="3 4" key="1">
    <citation type="journal article" date="2018" name="Nat. Biotechnol.">
        <title>A standardized bacterial taxonomy based on genome phylogeny substantially revises the tree of life.</title>
        <authorList>
            <person name="Parks D.H."/>
            <person name="Chuvochina M."/>
            <person name="Waite D.W."/>
            <person name="Rinke C."/>
            <person name="Skarshewski A."/>
            <person name="Chaumeil P.A."/>
            <person name="Hugenholtz P."/>
        </authorList>
    </citation>
    <scope>NUCLEOTIDE SEQUENCE [LARGE SCALE GENOMIC DNA]</scope>
    <source>
        <strain evidence="3">UBA11482</strain>
    </source>
</reference>
<dbReference type="GO" id="GO:0055085">
    <property type="term" value="P:transmembrane transport"/>
    <property type="evidence" value="ECO:0007669"/>
    <property type="project" value="InterPro"/>
</dbReference>
<accession>A0A354M563</accession>
<evidence type="ECO:0000256" key="1">
    <source>
        <dbReference type="SAM" id="Phobius"/>
    </source>
</evidence>
<keyword evidence="1" id="KW-1133">Transmembrane helix</keyword>
<gene>
    <name evidence="3" type="ORF">DDY73_11690</name>
</gene>
<proteinExistence type="predicted"/>
<keyword evidence="1" id="KW-0812">Transmembrane</keyword>
<dbReference type="SUPFAM" id="SSF74653">
    <property type="entry name" value="TolA/TonB C-terminal domain"/>
    <property type="match status" value="1"/>
</dbReference>